<reference evidence="3 4" key="1">
    <citation type="submission" date="2018-07" db="EMBL/GenBank/DDBJ databases">
        <title>Genomic Encyclopedia of Type Strains, Phase IV (KMG-IV): sequencing the most valuable type-strain genomes for metagenomic binning, comparative biology and taxonomic classification.</title>
        <authorList>
            <person name="Goeker M."/>
        </authorList>
    </citation>
    <scope>NUCLEOTIDE SEQUENCE [LARGE SCALE GENOMIC DNA]</scope>
    <source>
        <strain evidence="3 4">DSM 14364</strain>
    </source>
</reference>
<feature type="signal peptide" evidence="2">
    <location>
        <begin position="1"/>
        <end position="19"/>
    </location>
</feature>
<sequence length="83" mass="8743">MKKLVLVLAATAFSTAAFAQDTTTTIKKEDGILGSKTTIEKKTEPSVSTSTTVQSTGSVGCSTETKTKTDEFGDTKTKKTTEC</sequence>
<feature type="compositionally biased region" description="Low complexity" evidence="1">
    <location>
        <begin position="46"/>
        <end position="63"/>
    </location>
</feature>
<feature type="chain" id="PRO_5016778149" evidence="2">
    <location>
        <begin position="20"/>
        <end position="83"/>
    </location>
</feature>
<accession>A0A370HVJ1</accession>
<evidence type="ECO:0000256" key="2">
    <source>
        <dbReference type="SAM" id="SignalP"/>
    </source>
</evidence>
<dbReference type="EMBL" id="QQBB01000002">
    <property type="protein sequence ID" value="RDI60944.1"/>
    <property type="molecule type" value="Genomic_DNA"/>
</dbReference>
<keyword evidence="2" id="KW-0732">Signal</keyword>
<evidence type="ECO:0000256" key="1">
    <source>
        <dbReference type="SAM" id="MobiDB-lite"/>
    </source>
</evidence>
<proteinExistence type="predicted"/>
<evidence type="ECO:0000313" key="3">
    <source>
        <dbReference type="EMBL" id="RDI60944.1"/>
    </source>
</evidence>
<feature type="compositionally biased region" description="Basic and acidic residues" evidence="1">
    <location>
        <begin position="65"/>
        <end position="83"/>
    </location>
</feature>
<gene>
    <name evidence="3" type="ORF">DES45_102333</name>
</gene>
<comment type="caution">
    <text evidence="3">The sequence shown here is derived from an EMBL/GenBank/DDBJ whole genome shotgun (WGS) entry which is preliminary data.</text>
</comment>
<organism evidence="3 4">
    <name type="scientific">Microvirga subterranea</name>
    <dbReference type="NCBI Taxonomy" id="186651"/>
    <lineage>
        <taxon>Bacteria</taxon>
        <taxon>Pseudomonadati</taxon>
        <taxon>Pseudomonadota</taxon>
        <taxon>Alphaproteobacteria</taxon>
        <taxon>Hyphomicrobiales</taxon>
        <taxon>Methylobacteriaceae</taxon>
        <taxon>Microvirga</taxon>
    </lineage>
</organism>
<dbReference type="Proteomes" id="UP000254925">
    <property type="component" value="Unassembled WGS sequence"/>
</dbReference>
<evidence type="ECO:0000313" key="4">
    <source>
        <dbReference type="Proteomes" id="UP000254925"/>
    </source>
</evidence>
<dbReference type="RefSeq" id="WP_114769141.1">
    <property type="nucleotide sequence ID" value="NZ_QQBB01000002.1"/>
</dbReference>
<name>A0A370HVJ1_9HYPH</name>
<keyword evidence="4" id="KW-1185">Reference proteome</keyword>
<feature type="region of interest" description="Disordered" evidence="1">
    <location>
        <begin position="39"/>
        <end position="83"/>
    </location>
</feature>
<protein>
    <submittedName>
        <fullName evidence="3">Uncharacterized protein</fullName>
    </submittedName>
</protein>
<dbReference type="AlphaFoldDB" id="A0A370HVJ1"/>